<dbReference type="EMBL" id="CP111024">
    <property type="protein sequence ID" value="WAR22965.1"/>
    <property type="molecule type" value="Genomic_DNA"/>
</dbReference>
<dbReference type="SUPFAM" id="SSF48113">
    <property type="entry name" value="Heme-dependent peroxidases"/>
    <property type="match status" value="1"/>
</dbReference>
<keyword evidence="2" id="KW-0964">Secreted</keyword>
<dbReference type="InterPro" id="IPR037120">
    <property type="entry name" value="Haem_peroxidase_sf_animal"/>
</dbReference>
<reference evidence="4" key="1">
    <citation type="submission" date="2022-11" db="EMBL/GenBank/DDBJ databases">
        <title>Centuries of genome instability and evolution in soft-shell clam transmissible cancer (bioRxiv).</title>
        <authorList>
            <person name="Hart S.F.M."/>
            <person name="Yonemitsu M.A."/>
            <person name="Giersch R.M."/>
            <person name="Beal B.F."/>
            <person name="Arriagada G."/>
            <person name="Davis B.W."/>
            <person name="Ostrander E.A."/>
            <person name="Goff S.P."/>
            <person name="Metzger M.J."/>
        </authorList>
    </citation>
    <scope>NUCLEOTIDE SEQUENCE</scope>
    <source>
        <strain evidence="4">MELC-2E11</strain>
        <tissue evidence="4">Siphon/mantle</tissue>
    </source>
</reference>
<dbReference type="Pfam" id="PF03098">
    <property type="entry name" value="An_peroxidase"/>
    <property type="match status" value="1"/>
</dbReference>
<dbReference type="PANTHER" id="PTHR11475:SF4">
    <property type="entry name" value="CHORION PEROXIDASE"/>
    <property type="match status" value="1"/>
</dbReference>
<protein>
    <submittedName>
        <fullName evidence="4">HPX2-like protein</fullName>
    </submittedName>
</protein>
<evidence type="ECO:0000256" key="1">
    <source>
        <dbReference type="ARBA" id="ARBA00004613"/>
    </source>
</evidence>
<proteinExistence type="predicted"/>
<accession>A0ABY7FLN2</accession>
<dbReference type="PANTHER" id="PTHR11475">
    <property type="entry name" value="OXIDASE/PEROXIDASE"/>
    <property type="match status" value="1"/>
</dbReference>
<sequence length="540" mass="59722">MLASPKPRFGQKKTWTSSKQATVMVKLFQFRNVILWLTLLSLSCRLDAGQGVKATRSKFNAAVIQAAVGVDARIAEADRLDKSAFDEGTDRVIPGRKDSSGPHLLTSATANGIGRMGRAFLEIARNIISSMKIHPEDAGRQITAARITPPKALHCPFQKPNCDRSVKFRTIDGSCNNVANPLWGRSQTPFERLLLRVSEPRAASVFGGPLPNARLISRKFHDSMSNSLAGSTHLLMEIGQFISHDVEFQALSQDYNLSPLARHAKANLDCCTKPKRPGCFPIDIPPNDPFFPPNRTCINMVRALPTTPLDCTISVRQQLNTDHPLPDGSPIYGSSDDEIRDLRTLTGDELQQPPMLMSMHTVWVREHNRLGARPRASPQSNWDDERLFQEARRTLGRRAPAHHIQRVFFGNTGRRVMTKYGLKPLSNGYDASEQPMVRSAFVDGGLPFGHSLIWQESACPNGAIKVSDRLLKERVPDPTSHLFERKGFSAGTSLQQISNGADYAIPGYQLIVASVNFTAILSHTDLYSESSTISTGHQRT</sequence>
<evidence type="ECO:0000256" key="2">
    <source>
        <dbReference type="ARBA" id="ARBA00022525"/>
    </source>
</evidence>
<keyword evidence="5" id="KW-1185">Reference proteome</keyword>
<dbReference type="InterPro" id="IPR019791">
    <property type="entry name" value="Haem_peroxidase_animal"/>
</dbReference>
<dbReference type="Gene3D" id="1.10.640.10">
    <property type="entry name" value="Haem peroxidase domain superfamily, animal type"/>
    <property type="match status" value="1"/>
</dbReference>
<organism evidence="4 5">
    <name type="scientific">Mya arenaria</name>
    <name type="common">Soft-shell clam</name>
    <dbReference type="NCBI Taxonomy" id="6604"/>
    <lineage>
        <taxon>Eukaryota</taxon>
        <taxon>Metazoa</taxon>
        <taxon>Spiralia</taxon>
        <taxon>Lophotrochozoa</taxon>
        <taxon>Mollusca</taxon>
        <taxon>Bivalvia</taxon>
        <taxon>Autobranchia</taxon>
        <taxon>Heteroconchia</taxon>
        <taxon>Euheterodonta</taxon>
        <taxon>Imparidentia</taxon>
        <taxon>Neoheterodontei</taxon>
        <taxon>Myida</taxon>
        <taxon>Myoidea</taxon>
        <taxon>Myidae</taxon>
        <taxon>Mya</taxon>
    </lineage>
</organism>
<evidence type="ECO:0000256" key="3">
    <source>
        <dbReference type="ARBA" id="ARBA00023180"/>
    </source>
</evidence>
<gene>
    <name evidence="4" type="ORF">MAR_036634</name>
</gene>
<keyword evidence="3" id="KW-0325">Glycoprotein</keyword>
<dbReference type="Proteomes" id="UP001164746">
    <property type="component" value="Chromosome 13"/>
</dbReference>
<name>A0ABY7FLN2_MYAAR</name>
<dbReference type="InterPro" id="IPR010255">
    <property type="entry name" value="Haem_peroxidase_sf"/>
</dbReference>
<dbReference type="PROSITE" id="PS50292">
    <property type="entry name" value="PEROXIDASE_3"/>
    <property type="match status" value="1"/>
</dbReference>
<evidence type="ECO:0000313" key="5">
    <source>
        <dbReference type="Proteomes" id="UP001164746"/>
    </source>
</evidence>
<evidence type="ECO:0000313" key="4">
    <source>
        <dbReference type="EMBL" id="WAR22965.1"/>
    </source>
</evidence>
<comment type="subcellular location">
    <subcellularLocation>
        <location evidence="1">Secreted</location>
    </subcellularLocation>
</comment>